<dbReference type="RefSeq" id="WP_174192811.1">
    <property type="nucleotide sequence ID" value="NZ_JABULH010000002.1"/>
</dbReference>
<dbReference type="Proteomes" id="UP000621447">
    <property type="component" value="Unassembled WGS sequence"/>
</dbReference>
<comment type="caution">
    <text evidence="1">The sequence shown here is derived from an EMBL/GenBank/DDBJ whole genome shotgun (WGS) entry which is preliminary data.</text>
</comment>
<gene>
    <name evidence="1" type="ORF">HRV97_05310</name>
</gene>
<reference evidence="1 2" key="1">
    <citation type="submission" date="2020-06" db="EMBL/GenBank/DDBJ databases">
        <title>Sphingomonas hominis sp. nov., a member of the Sphingomonas, isolated from the hair of a 22-year-old girl.</title>
        <authorList>
            <person name="Zhang D.-F."/>
            <person name="Cui X.-W."/>
        </authorList>
    </citation>
    <scope>NUCLEOTIDE SEQUENCE [LARGE SCALE GENOMIC DNA]</scope>
    <source>
        <strain evidence="1 2">HHU CXW</strain>
    </source>
</reference>
<proteinExistence type="predicted"/>
<protein>
    <submittedName>
        <fullName evidence="1">Uncharacterized protein</fullName>
    </submittedName>
</protein>
<evidence type="ECO:0000313" key="1">
    <source>
        <dbReference type="EMBL" id="NTS64570.1"/>
    </source>
</evidence>
<dbReference type="EMBL" id="JABULH010000002">
    <property type="protein sequence ID" value="NTS64570.1"/>
    <property type="molecule type" value="Genomic_DNA"/>
</dbReference>
<name>A0ABX2JL54_9SPHN</name>
<evidence type="ECO:0000313" key="2">
    <source>
        <dbReference type="Proteomes" id="UP000621447"/>
    </source>
</evidence>
<keyword evidence="2" id="KW-1185">Reference proteome</keyword>
<organism evidence="1 2">
    <name type="scientific">Sphingomonas hominis</name>
    <dbReference type="NCBI Taxonomy" id="2741495"/>
    <lineage>
        <taxon>Bacteria</taxon>
        <taxon>Pseudomonadati</taxon>
        <taxon>Pseudomonadota</taxon>
        <taxon>Alphaproteobacteria</taxon>
        <taxon>Sphingomonadales</taxon>
        <taxon>Sphingomonadaceae</taxon>
        <taxon>Sphingomonas</taxon>
    </lineage>
</organism>
<accession>A0ABX2JL54</accession>
<sequence length="119" mass="13679">MTKQVIDWNEAAVRTWLASRIASTRADQVAAQRRGRDGEDDCDQAAAEEMVCTLVNKDAVTNSQATLVAALDQLLEREDYIWRGVYDDRRFDRHVRSASRKIRKMAKTNTGFDRLSRFQ</sequence>